<evidence type="ECO:0000256" key="5">
    <source>
        <dbReference type="ARBA" id="ARBA00022989"/>
    </source>
</evidence>
<reference evidence="9 10" key="1">
    <citation type="submission" date="2021-09" db="EMBL/GenBank/DDBJ databases">
        <title>Genomic insights and catalytic innovation underlie evolution of tropane alkaloids biosynthesis.</title>
        <authorList>
            <person name="Wang Y.-J."/>
            <person name="Tian T."/>
            <person name="Huang J.-P."/>
            <person name="Huang S.-X."/>
        </authorList>
    </citation>
    <scope>NUCLEOTIDE SEQUENCE [LARGE SCALE GENOMIC DNA]</scope>
    <source>
        <strain evidence="9">KIB-2018</strain>
        <tissue evidence="9">Leaf</tissue>
    </source>
</reference>
<keyword evidence="5 7" id="KW-1133">Transmembrane helix</keyword>
<feature type="transmembrane region" description="Helical" evidence="7">
    <location>
        <begin position="76"/>
        <end position="96"/>
    </location>
</feature>
<feature type="transmembrane region" description="Helical" evidence="7">
    <location>
        <begin position="102"/>
        <end position="122"/>
    </location>
</feature>
<feature type="transmembrane region" description="Helical" evidence="7">
    <location>
        <begin position="182"/>
        <end position="203"/>
    </location>
</feature>
<feature type="transmembrane region" description="Helical" evidence="7">
    <location>
        <begin position="223"/>
        <end position="249"/>
    </location>
</feature>
<evidence type="ECO:0000313" key="10">
    <source>
        <dbReference type="Proteomes" id="UP001159364"/>
    </source>
</evidence>
<dbReference type="SUPFAM" id="SSF103481">
    <property type="entry name" value="Multidrug resistance efflux transporter EmrE"/>
    <property type="match status" value="2"/>
</dbReference>
<comment type="similarity">
    <text evidence="2">Belongs to the drug/metabolite transporter (DMT) superfamily. Plant drug/metabolite exporter (P-DME) (TC 2.A.7.4) family.</text>
</comment>
<evidence type="ECO:0000256" key="1">
    <source>
        <dbReference type="ARBA" id="ARBA00004651"/>
    </source>
</evidence>
<keyword evidence="4 7" id="KW-0812">Transmembrane</keyword>
<evidence type="ECO:0000259" key="8">
    <source>
        <dbReference type="Pfam" id="PF00892"/>
    </source>
</evidence>
<proteinExistence type="inferred from homology"/>
<evidence type="ECO:0000313" key="9">
    <source>
        <dbReference type="EMBL" id="KAJ8770246.1"/>
    </source>
</evidence>
<feature type="domain" description="EamA" evidence="8">
    <location>
        <begin position="20"/>
        <end position="143"/>
    </location>
</feature>
<evidence type="ECO:0000256" key="6">
    <source>
        <dbReference type="ARBA" id="ARBA00023136"/>
    </source>
</evidence>
<feature type="transmembrane region" description="Helical" evidence="7">
    <location>
        <begin position="261"/>
        <end position="281"/>
    </location>
</feature>
<evidence type="ECO:0000256" key="3">
    <source>
        <dbReference type="ARBA" id="ARBA00022475"/>
    </source>
</evidence>
<feature type="transmembrane region" description="Helical" evidence="7">
    <location>
        <begin position="287"/>
        <end position="306"/>
    </location>
</feature>
<evidence type="ECO:0000256" key="4">
    <source>
        <dbReference type="ARBA" id="ARBA00022692"/>
    </source>
</evidence>
<accession>A0AAV8TTE7</accession>
<protein>
    <recommendedName>
        <fullName evidence="8">EamA domain-containing protein</fullName>
    </recommendedName>
</protein>
<dbReference type="EMBL" id="JAIWQS010000003">
    <property type="protein sequence ID" value="KAJ8770246.1"/>
    <property type="molecule type" value="Genomic_DNA"/>
</dbReference>
<feature type="transmembrane region" description="Helical" evidence="7">
    <location>
        <begin position="45"/>
        <end position="64"/>
    </location>
</feature>
<dbReference type="PANTHER" id="PTHR42920:SF26">
    <property type="entry name" value="OS03G0707200 PROTEIN"/>
    <property type="match status" value="1"/>
</dbReference>
<feature type="domain" description="EamA" evidence="8">
    <location>
        <begin position="152"/>
        <end position="301"/>
    </location>
</feature>
<dbReference type="InterPro" id="IPR000620">
    <property type="entry name" value="EamA_dom"/>
</dbReference>
<dbReference type="InterPro" id="IPR037185">
    <property type="entry name" value="EmrE-like"/>
</dbReference>
<evidence type="ECO:0000256" key="7">
    <source>
        <dbReference type="SAM" id="Phobius"/>
    </source>
</evidence>
<dbReference type="InterPro" id="IPR051258">
    <property type="entry name" value="Diverse_Substrate_Transporter"/>
</dbReference>
<dbReference type="Proteomes" id="UP001159364">
    <property type="component" value="Linkage Group LG03"/>
</dbReference>
<dbReference type="AlphaFoldDB" id="A0AAV8TTE7"/>
<name>A0AAV8TTE7_9ROSI</name>
<comment type="caution">
    <text evidence="9">The sequence shown here is derived from an EMBL/GenBank/DDBJ whole genome shotgun (WGS) entry which is preliminary data.</text>
</comment>
<keyword evidence="10" id="KW-1185">Reference proteome</keyword>
<gene>
    <name evidence="9" type="ORF">K2173_012654</name>
</gene>
<dbReference type="GO" id="GO:0005886">
    <property type="term" value="C:plasma membrane"/>
    <property type="evidence" value="ECO:0007669"/>
    <property type="project" value="UniProtKB-SubCell"/>
</dbReference>
<dbReference type="PANTHER" id="PTHR42920">
    <property type="entry name" value="OS03G0707200 PROTEIN-RELATED"/>
    <property type="match status" value="1"/>
</dbReference>
<keyword evidence="6 7" id="KW-0472">Membrane</keyword>
<evidence type="ECO:0000256" key="2">
    <source>
        <dbReference type="ARBA" id="ARBA00007635"/>
    </source>
</evidence>
<comment type="subcellular location">
    <subcellularLocation>
        <location evidence="1">Cell membrane</location>
        <topology evidence="1">Multi-pass membrane protein</topology>
    </subcellularLocation>
</comment>
<dbReference type="Pfam" id="PF00892">
    <property type="entry name" value="EamA"/>
    <property type="match status" value="2"/>
</dbReference>
<sequence length="325" mass="35737">MKFFWKGNLFTTRKLRSIGLLNLITILEASNIPVAKGVEDILDPAAFTVVRLLISAIVFLPFAYKAGEDAHTRNAGLELGFWLSLGYLMQAFGLLTSNAGRASFLSSFTIILVPLLEGILGTIVPLRTWIGAIMSITGVAMLISSGSSPCLGDFLNFFSAVFYGVHLLRTQHLLRNINKRNMLPFLGCEVCAIGLFSTIWYFAGSWFLGIQACNPFSWTWKIVYDWLIAFPWIPALFSGILSSGIGLWLEMDAMRYVPATEVAIIYGLEPVWCACFAWFFLGEQWNSLGMIGAALMLSGSLTVQIFGSSSSSDNRDDVSTSSVVI</sequence>
<organism evidence="9 10">
    <name type="scientific">Erythroxylum novogranatense</name>
    <dbReference type="NCBI Taxonomy" id="1862640"/>
    <lineage>
        <taxon>Eukaryota</taxon>
        <taxon>Viridiplantae</taxon>
        <taxon>Streptophyta</taxon>
        <taxon>Embryophyta</taxon>
        <taxon>Tracheophyta</taxon>
        <taxon>Spermatophyta</taxon>
        <taxon>Magnoliopsida</taxon>
        <taxon>eudicotyledons</taxon>
        <taxon>Gunneridae</taxon>
        <taxon>Pentapetalae</taxon>
        <taxon>rosids</taxon>
        <taxon>fabids</taxon>
        <taxon>Malpighiales</taxon>
        <taxon>Erythroxylaceae</taxon>
        <taxon>Erythroxylum</taxon>
    </lineage>
</organism>
<keyword evidence="3" id="KW-1003">Cell membrane</keyword>